<feature type="region of interest" description="Disordered" evidence="1">
    <location>
        <begin position="82"/>
        <end position="138"/>
    </location>
</feature>
<comment type="caution">
    <text evidence="2">The sequence shown here is derived from an EMBL/GenBank/DDBJ whole genome shotgun (WGS) entry which is preliminary data.</text>
</comment>
<evidence type="ECO:0000313" key="3">
    <source>
        <dbReference type="Proteomes" id="UP001153076"/>
    </source>
</evidence>
<protein>
    <submittedName>
        <fullName evidence="2">Uncharacterized protein</fullName>
    </submittedName>
</protein>
<dbReference type="Proteomes" id="UP001153076">
    <property type="component" value="Unassembled WGS sequence"/>
</dbReference>
<proteinExistence type="predicted"/>
<name>A0A9Q1JM71_9CARY</name>
<dbReference type="AlphaFoldDB" id="A0A9Q1JM71"/>
<reference evidence="2" key="1">
    <citation type="submission" date="2022-04" db="EMBL/GenBank/DDBJ databases">
        <title>Carnegiea gigantea Genome sequencing and assembly v2.</title>
        <authorList>
            <person name="Copetti D."/>
            <person name="Sanderson M.J."/>
            <person name="Burquez A."/>
            <person name="Wojciechowski M.F."/>
        </authorList>
    </citation>
    <scope>NUCLEOTIDE SEQUENCE</scope>
    <source>
        <strain evidence="2">SGP5-SGP5p</strain>
        <tissue evidence="2">Aerial part</tissue>
    </source>
</reference>
<dbReference type="EMBL" id="JAKOGI010001816">
    <property type="protein sequence ID" value="KAJ8423950.1"/>
    <property type="molecule type" value="Genomic_DNA"/>
</dbReference>
<organism evidence="2 3">
    <name type="scientific">Carnegiea gigantea</name>
    <dbReference type="NCBI Taxonomy" id="171969"/>
    <lineage>
        <taxon>Eukaryota</taxon>
        <taxon>Viridiplantae</taxon>
        <taxon>Streptophyta</taxon>
        <taxon>Embryophyta</taxon>
        <taxon>Tracheophyta</taxon>
        <taxon>Spermatophyta</taxon>
        <taxon>Magnoliopsida</taxon>
        <taxon>eudicotyledons</taxon>
        <taxon>Gunneridae</taxon>
        <taxon>Pentapetalae</taxon>
        <taxon>Caryophyllales</taxon>
        <taxon>Cactineae</taxon>
        <taxon>Cactaceae</taxon>
        <taxon>Cactoideae</taxon>
        <taxon>Echinocereeae</taxon>
        <taxon>Carnegiea</taxon>
    </lineage>
</organism>
<evidence type="ECO:0000313" key="2">
    <source>
        <dbReference type="EMBL" id="KAJ8423950.1"/>
    </source>
</evidence>
<sequence length="153" mass="17441">MEYMNNLTVRLIFPLPDSSAQLFKFFKRQIVRVAQVFSQARAARFNFSGFNLYVASICTLGPPPPPRIEALNLDNKLGNNMDDIHVNISDGGSEGEDTEMEMEEEEEEPELDPEPEQQETLEKDVDTGNTLEMEDPLLEKHSKVLRLLELTLK</sequence>
<evidence type="ECO:0000256" key="1">
    <source>
        <dbReference type="SAM" id="MobiDB-lite"/>
    </source>
</evidence>
<feature type="compositionally biased region" description="Acidic residues" evidence="1">
    <location>
        <begin position="93"/>
        <end position="119"/>
    </location>
</feature>
<keyword evidence="3" id="KW-1185">Reference proteome</keyword>
<gene>
    <name evidence="2" type="ORF">Cgig2_008818</name>
</gene>
<accession>A0A9Q1JM71</accession>